<keyword evidence="5" id="KW-1185">Reference proteome</keyword>
<name>A0A9P4JAX0_9PEZI</name>
<comment type="caution">
    <text evidence="4">The sequence shown here is derived from an EMBL/GenBank/DDBJ whole genome shotgun (WGS) entry which is preliminary data.</text>
</comment>
<feature type="chain" id="PRO_5040244947" description="Apple domain-containing protein" evidence="2">
    <location>
        <begin position="22"/>
        <end position="372"/>
    </location>
</feature>
<organism evidence="4 5">
    <name type="scientific">Myriangium duriaei CBS 260.36</name>
    <dbReference type="NCBI Taxonomy" id="1168546"/>
    <lineage>
        <taxon>Eukaryota</taxon>
        <taxon>Fungi</taxon>
        <taxon>Dikarya</taxon>
        <taxon>Ascomycota</taxon>
        <taxon>Pezizomycotina</taxon>
        <taxon>Dothideomycetes</taxon>
        <taxon>Dothideomycetidae</taxon>
        <taxon>Myriangiales</taxon>
        <taxon>Myriangiaceae</taxon>
        <taxon>Myriangium</taxon>
    </lineage>
</organism>
<protein>
    <recommendedName>
        <fullName evidence="3">Apple domain-containing protein</fullName>
    </recommendedName>
</protein>
<sequence>MVKSISLVSLALPLLWGSSSAGRVPQRRADICGTKGYDRGQGNYDYNDSGKYSTYTACSARCAASAECKSFGYGGKVCMLFDIPLAGNFDADKGSSDTYYDIACISGATTSSGPVTTTTTTKPTTTTTTTTTKAPTTTTTTTTKAPTATTTTTTKGTTSTTKPSTISTNLPTAPPVTTTATPTTTTSIISIPASCTNIQPTMVMTSFTWINTTHNLDCVNPNYPAGSTVCWNSNTNTLCNSGDAGCTCTPFCYTGLPSAAYQPLGYGPRDSISIGFSGNSPYYQVEPKGYRDYELGTGHFDGGSAADFIGFYGDSNKDSGNVGSVYFNGVFNTCGGRTPRYTASFPLVCSHDAGFNATCTTNLPVVLNLESF</sequence>
<evidence type="ECO:0000256" key="2">
    <source>
        <dbReference type="SAM" id="SignalP"/>
    </source>
</evidence>
<feature type="region of interest" description="Disordered" evidence="1">
    <location>
        <begin position="113"/>
        <end position="182"/>
    </location>
</feature>
<evidence type="ECO:0000256" key="1">
    <source>
        <dbReference type="SAM" id="MobiDB-lite"/>
    </source>
</evidence>
<dbReference type="EMBL" id="ML996082">
    <property type="protein sequence ID" value="KAF2156310.1"/>
    <property type="molecule type" value="Genomic_DNA"/>
</dbReference>
<feature type="domain" description="Apple" evidence="3">
    <location>
        <begin position="32"/>
        <end position="104"/>
    </location>
</feature>
<proteinExistence type="predicted"/>
<accession>A0A9P4JAX0</accession>
<dbReference type="PROSITE" id="PS50948">
    <property type="entry name" value="PAN"/>
    <property type="match status" value="1"/>
</dbReference>
<feature type="signal peptide" evidence="2">
    <location>
        <begin position="1"/>
        <end position="21"/>
    </location>
</feature>
<dbReference type="Proteomes" id="UP000799439">
    <property type="component" value="Unassembled WGS sequence"/>
</dbReference>
<evidence type="ECO:0000313" key="5">
    <source>
        <dbReference type="Proteomes" id="UP000799439"/>
    </source>
</evidence>
<keyword evidence="2" id="KW-0732">Signal</keyword>
<dbReference type="AlphaFoldDB" id="A0A9P4JAX0"/>
<evidence type="ECO:0000313" key="4">
    <source>
        <dbReference type="EMBL" id="KAF2156310.1"/>
    </source>
</evidence>
<gene>
    <name evidence="4" type="ORF">K461DRAFT_275434</name>
</gene>
<reference evidence="4" key="1">
    <citation type="journal article" date="2020" name="Stud. Mycol.">
        <title>101 Dothideomycetes genomes: a test case for predicting lifestyles and emergence of pathogens.</title>
        <authorList>
            <person name="Haridas S."/>
            <person name="Albert R."/>
            <person name="Binder M."/>
            <person name="Bloem J."/>
            <person name="Labutti K."/>
            <person name="Salamov A."/>
            <person name="Andreopoulos B."/>
            <person name="Baker S."/>
            <person name="Barry K."/>
            <person name="Bills G."/>
            <person name="Bluhm B."/>
            <person name="Cannon C."/>
            <person name="Castanera R."/>
            <person name="Culley D."/>
            <person name="Daum C."/>
            <person name="Ezra D."/>
            <person name="Gonzalez J."/>
            <person name="Henrissat B."/>
            <person name="Kuo A."/>
            <person name="Liang C."/>
            <person name="Lipzen A."/>
            <person name="Lutzoni F."/>
            <person name="Magnuson J."/>
            <person name="Mondo S."/>
            <person name="Nolan M."/>
            <person name="Ohm R."/>
            <person name="Pangilinan J."/>
            <person name="Park H.-J."/>
            <person name="Ramirez L."/>
            <person name="Alfaro M."/>
            <person name="Sun H."/>
            <person name="Tritt A."/>
            <person name="Yoshinaga Y."/>
            <person name="Zwiers L.-H."/>
            <person name="Turgeon B."/>
            <person name="Goodwin S."/>
            <person name="Spatafora J."/>
            <person name="Crous P."/>
            <person name="Grigoriev I."/>
        </authorList>
    </citation>
    <scope>NUCLEOTIDE SEQUENCE</scope>
    <source>
        <strain evidence="4">CBS 260.36</strain>
    </source>
</reference>
<dbReference type="InterPro" id="IPR003609">
    <property type="entry name" value="Pan_app"/>
</dbReference>
<dbReference type="OrthoDB" id="3556996at2759"/>
<feature type="compositionally biased region" description="Low complexity" evidence="1">
    <location>
        <begin position="113"/>
        <end position="165"/>
    </location>
</feature>
<evidence type="ECO:0000259" key="3">
    <source>
        <dbReference type="PROSITE" id="PS50948"/>
    </source>
</evidence>